<sequence>MNVGGIKAESNKAKGAKIEDMKANSMDASGFKIDPSLMTVAVAAAETLVNNALSLDSSALAKIDQLDGAVFRVSLPPTNVSLTIHAHNGQLALSSNPEKFSEDEVNVSIEGSLLSLSRLMVESDKNNLIRSGEIKLQGDADVARQLQTLLSELNLDWESALANIMGDIPAHFLGQRIRQGASWSKQVHQSLTANIEEHLHEESRLLPNRIELQAQFSEIDNLRLATERLEARLAKLNAIALNKEQLCE</sequence>
<accession>A0A9E8HJ61</accession>
<evidence type="ECO:0000259" key="3">
    <source>
        <dbReference type="Pfam" id="PF02036"/>
    </source>
</evidence>
<reference evidence="4" key="1">
    <citation type="submission" date="2022-07" db="EMBL/GenBank/DDBJ databases">
        <title>Alkalimarinus sp. nov., isolated from gut of a Alitta virens.</title>
        <authorList>
            <person name="Yang A.I."/>
            <person name="Shin N.-R."/>
        </authorList>
    </citation>
    <scope>NUCLEOTIDE SEQUENCE</scope>
    <source>
        <strain evidence="4">FA028</strain>
    </source>
</reference>
<dbReference type="PANTHER" id="PTHR38693:SF1">
    <property type="entry name" value="UBIQUINONE BIOSYNTHESIS ACCESSORY FACTOR UBIJ"/>
    <property type="match status" value="1"/>
</dbReference>
<feature type="domain" description="SCP2" evidence="3">
    <location>
        <begin position="50"/>
        <end position="150"/>
    </location>
</feature>
<organism evidence="4 5">
    <name type="scientific">Alkalimarinus sediminis</name>
    <dbReference type="NCBI Taxonomy" id="1632866"/>
    <lineage>
        <taxon>Bacteria</taxon>
        <taxon>Pseudomonadati</taxon>
        <taxon>Pseudomonadota</taxon>
        <taxon>Gammaproteobacteria</taxon>
        <taxon>Alteromonadales</taxon>
        <taxon>Alteromonadaceae</taxon>
        <taxon>Alkalimarinus</taxon>
    </lineage>
</organism>
<protein>
    <recommendedName>
        <fullName evidence="1">Ubiquinone biosynthesis accessory factor UbiJ</fullName>
    </recommendedName>
</protein>
<comment type="similarity">
    <text evidence="1">Belongs to the UbiJ family.</text>
</comment>
<dbReference type="HAMAP" id="MF_02215">
    <property type="entry name" value="UbiJ"/>
    <property type="match status" value="1"/>
</dbReference>
<dbReference type="KEGG" id="asem:NNL22_15030"/>
<proteinExistence type="inferred from homology"/>
<dbReference type="InterPro" id="IPR003033">
    <property type="entry name" value="SCP2_sterol-bd_dom"/>
</dbReference>
<keyword evidence="2" id="KW-0175">Coiled coil</keyword>
<comment type="pathway">
    <text evidence="1">Cofactor biosynthesis; ubiquinone biosynthesis.</text>
</comment>
<dbReference type="PANTHER" id="PTHR38693">
    <property type="entry name" value="UBIQUINONE BIOSYNTHESIS PROTEIN UBIJ"/>
    <property type="match status" value="1"/>
</dbReference>
<evidence type="ECO:0000256" key="1">
    <source>
        <dbReference type="HAMAP-Rule" id="MF_02215"/>
    </source>
</evidence>
<feature type="coiled-coil region" evidence="2">
    <location>
        <begin position="212"/>
        <end position="239"/>
    </location>
</feature>
<keyword evidence="1" id="KW-0831">Ubiquinone biosynthesis</keyword>
<dbReference type="EMBL" id="CP101527">
    <property type="protein sequence ID" value="UZW74322.1"/>
    <property type="molecule type" value="Genomic_DNA"/>
</dbReference>
<dbReference type="GO" id="GO:0006744">
    <property type="term" value="P:ubiquinone biosynthetic process"/>
    <property type="evidence" value="ECO:0007669"/>
    <property type="project" value="UniProtKB-UniRule"/>
</dbReference>
<dbReference type="Pfam" id="PF02036">
    <property type="entry name" value="SCP2"/>
    <property type="match status" value="1"/>
</dbReference>
<dbReference type="Gene3D" id="3.30.1050.10">
    <property type="entry name" value="SCP2 sterol-binding domain"/>
    <property type="match status" value="1"/>
</dbReference>
<dbReference type="Proteomes" id="UP001164472">
    <property type="component" value="Chromosome"/>
</dbReference>
<keyword evidence="1" id="KW-0963">Cytoplasm</keyword>
<name>A0A9E8HJ61_9ALTE</name>
<dbReference type="GO" id="GO:0005737">
    <property type="term" value="C:cytoplasm"/>
    <property type="evidence" value="ECO:0007669"/>
    <property type="project" value="UniProtKB-SubCell"/>
</dbReference>
<keyword evidence="5" id="KW-1185">Reference proteome</keyword>
<gene>
    <name evidence="1" type="primary">ubiJ</name>
    <name evidence="4" type="ORF">NNL22_15030</name>
</gene>
<comment type="subcellular location">
    <subcellularLocation>
        <location evidence="1">Cytoplasm</location>
    </subcellularLocation>
</comment>
<evidence type="ECO:0000313" key="5">
    <source>
        <dbReference type="Proteomes" id="UP001164472"/>
    </source>
</evidence>
<dbReference type="RefSeq" id="WP_251812505.1">
    <property type="nucleotide sequence ID" value="NZ_CP101527.1"/>
</dbReference>
<dbReference type="InterPro" id="IPR038989">
    <property type="entry name" value="UbiJ"/>
</dbReference>
<dbReference type="AlphaFoldDB" id="A0A9E8HJ61"/>
<dbReference type="InterPro" id="IPR036527">
    <property type="entry name" value="SCP2_sterol-bd_dom_sf"/>
</dbReference>
<evidence type="ECO:0000256" key="2">
    <source>
        <dbReference type="SAM" id="Coils"/>
    </source>
</evidence>
<comment type="function">
    <text evidence="1">Required for ubiquinone (coenzyme Q) biosynthesis. Binds hydrophobic ubiquinone biosynthetic intermediates via its SCP2 domain and is essential for the stability of the Ubi complex. May constitute a docking platform where Ubi enzymes assemble and access their SCP2-bound polyprenyl substrates.</text>
</comment>
<evidence type="ECO:0000313" key="4">
    <source>
        <dbReference type="EMBL" id="UZW74322.1"/>
    </source>
</evidence>